<dbReference type="Gene3D" id="3.30.300.30">
    <property type="match status" value="2"/>
</dbReference>
<name>W6APH8_BACIU</name>
<evidence type="ECO:0000256" key="3">
    <source>
        <dbReference type="ARBA" id="ARBA00022450"/>
    </source>
</evidence>
<dbReference type="FunFam" id="1.10.1200.10:FF:000005">
    <property type="entry name" value="Nonribosomal peptide synthetase 1"/>
    <property type="match status" value="2"/>
</dbReference>
<dbReference type="Gene3D" id="2.30.38.10">
    <property type="entry name" value="Luciferase, Domain 3"/>
    <property type="match status" value="2"/>
</dbReference>
<dbReference type="PRINTS" id="PR00154">
    <property type="entry name" value="AMPBINDING"/>
</dbReference>
<dbReference type="GO" id="GO:0005829">
    <property type="term" value="C:cytosol"/>
    <property type="evidence" value="ECO:0007669"/>
    <property type="project" value="TreeGrafter"/>
</dbReference>
<dbReference type="FunFam" id="3.40.50.12780:FF:000012">
    <property type="entry name" value="Non-ribosomal peptide synthetase"/>
    <property type="match status" value="2"/>
</dbReference>
<dbReference type="InterPro" id="IPR045851">
    <property type="entry name" value="AMP-bd_C_sf"/>
</dbReference>
<dbReference type="InterPro" id="IPR009081">
    <property type="entry name" value="PP-bd_ACP"/>
</dbReference>
<evidence type="ECO:0000256" key="1">
    <source>
        <dbReference type="ARBA" id="ARBA00001957"/>
    </source>
</evidence>
<dbReference type="InterPro" id="IPR000873">
    <property type="entry name" value="AMP-dep_synth/lig_dom"/>
</dbReference>
<evidence type="ECO:0000259" key="5">
    <source>
        <dbReference type="PROSITE" id="PS50075"/>
    </source>
</evidence>
<dbReference type="GO" id="GO:0031177">
    <property type="term" value="F:phosphopantetheine binding"/>
    <property type="evidence" value="ECO:0007669"/>
    <property type="project" value="TreeGrafter"/>
</dbReference>
<dbReference type="InterPro" id="IPR025110">
    <property type="entry name" value="AMP-bd_C"/>
</dbReference>
<dbReference type="SUPFAM" id="SSF52777">
    <property type="entry name" value="CoA-dependent acyltransferases"/>
    <property type="match status" value="3"/>
</dbReference>
<dbReference type="Gene3D" id="3.30.559.30">
    <property type="entry name" value="Nonribosomal peptide synthetase, condensation domain"/>
    <property type="match status" value="2"/>
</dbReference>
<dbReference type="Pfam" id="PF00501">
    <property type="entry name" value="AMP-binding"/>
    <property type="match status" value="2"/>
</dbReference>
<dbReference type="Gene3D" id="1.10.287.490">
    <property type="entry name" value="Helix hairpin bin"/>
    <property type="match status" value="1"/>
</dbReference>
<evidence type="ECO:0000313" key="6">
    <source>
        <dbReference type="EMBL" id="AHI59110.1"/>
    </source>
</evidence>
<dbReference type="PANTHER" id="PTHR45527">
    <property type="entry name" value="NONRIBOSOMAL PEPTIDE SYNTHETASE"/>
    <property type="match status" value="1"/>
</dbReference>
<dbReference type="SUPFAM" id="SSF56801">
    <property type="entry name" value="Acetyl-CoA synthetase-like"/>
    <property type="match status" value="2"/>
</dbReference>
<sequence>MEVNMNKDTGNQHLSEQEQYWKELHLEGIEKTRVGYDFYSDQYEKKTISFPIKKNVLDKLKSVTKGNDMLEYVIFLAVFNIELYKYTGNDEIVIGVPVYFSDEKRPLSIKNKMLPFKCSINGNVNIKRFLLDIQKKLLDVYENQYIDLVPAFRKLNMPFTLPELTPVSITYNPLHAEGDIEYICNSQKNEITICLEKNQAEEVEMVLVFNSALYEEVTVIHFAERFIHALNEMLGNLDRSVRDVGLLTETQMNHILYEFNNTNMEYKEINKPIHELFELQAEKTPDQTALIYEDNKVTYKELNDKSNAFARTLRSRGIQSEDIVGIMLERSIEMVAGILGILKSGAAYMPIDPKNPKDRIEYMLHDAQIKVLVSEKRFISDIKFEGIIIDAGNSETFKGDVSRLEQVNQPNDLAYVIYTSGTTGNPKGVMVEHHSLTQTMLFLKNDYQYSENNIVLPIINYAFDGFVLLFYTPLIAGSKVVLVNNEEMINPYKISEIIKTLGVTDYFSVPSIYLTVLDYISLEESISLRQVTLVGEELPVKAIEYTNRLDRNIEIVNRYGPSENTVETTAMRHVERYDKIMIGKPIANTKVYIVDEDHNILPIGIPGEICIGGSRLARGYLNRPELTKEKFINNPFEKGQRMYKTGDRAKWLSDGTIEFLGRKDNQVKIRGQRIELKEIEDCLLRHPDVKEAFVHAEKNSDLDQYIIAYVVRSTASISDIKNYLNESLPHYMVPSYIMQLEKMPLTNNGKTDFRSLPKPNVNDNVNLYAAPRNNIEKELVDLWQEVLGVIKVGIDDNFFDLGGHSLKANVFISKLHKNLDIELPIKELFINPTIRALSDVINRRTEKSYEMIPACQKSDYYEASSAQKRMYMIQQLENRTAYNMPIVFAVKGDIDSKKVEKIFQKLVDRHESLRTSFEDVNGDIVQKIHSDFSFTMERRDRKGWAVEDLLKDFVRPFELNKAPLFRVEMAELEEATYLMVDMHHIICDGVSVERLFSEFKELYNGQDLKPLRIQYKDFAAWQNSFLKSDELKKQKEYWTEQFKGDIPVLNLPYDFERPLMKSFEGSHLGFSLNEDQTEGLREIAKKTGTTMHMVLLSAFYILLSKYSGQEDIVVGTPIAGRTHADLQDIMGMFVNTLALRNKAEGEKCFLEFLAEVKSNSLLAYENQNYQFEDLIDTLEVNRETSRHPLFDVMFNMSHATEVAERADEGLQLRQIQRESHISKFDLTLHITEHKNTINGNIEYCTRLFKKETIERMALHFNEIVTSICRNDEAELYQINMMTEPEKHQILHEFNNTKTIYPREKNIVELFEEQVERRPGHQAVVYENQHITYKELNEKANQLGRALRKKGIQSGNVVGIMIESSIEMVIGILGVLKAGGAYLPIDKSYPADRIDYMLRDSNAQILLTAGSEQDLADFSGERLDIKEERLYQNDTSNLCFGGSPLDLAYIMYSSGSTGEPKGILVEHRNVVRLVKNNQFVQFQDNDVILQTGSPVFDAITFEVWGALLNGISLCLVSREIILSADRLEKEISSQSTSIMWLTVALFNQLAQEKPEMFRKLRYLIVGGDALSAKHINLVKRKCENVKILNAYGPTENTTFSTTFHIEKEYEGAIPIGKPISNSSAYIVDRYGNLLPAGIYGELYLGGDGVARGYLNQPELSGEKFIQSPFVSGEKLYKSGDIARWRRDGNIEFAGRADHQVKIRGFRIETEEIDRKLLSHPSIKEALVLAKANEQNEKYLCAYVTTDGVIDKLKLKEYLQESLPDYMVPAYIIEVKSFPLTTNGKVNRKSLPEPIPKDLIYGKFEAPRNETETKLAALWNEVLGTNKVGIEDNFFELGGDSLKLIKLLSRTKDMFGMDIELNKMYKNPNIVSMAKYILKKEYSRICDADKLQLLNKKQDRNLFAFPPVGGIGIVYSDLAKLIQNHSFYAFDFIEENKRIEQYVELILNTQAEGPYLLLGYSAGGNLAFEVAAELERNRKEVSDLILLDSYKVENKQSQSTYSDNLYKNIVEGAKKEPMFQEYLETEYFREKVIDKIKAYTRFLNSITHKHKIAANLHLIKAAGYKEKKDNNQFLLYNWEDFTERAVHYYNGFGEHGEMLSKGYLSGNTALITDILKKTEEHSLPYKGM</sequence>
<dbReference type="InterPro" id="IPR001031">
    <property type="entry name" value="Thioesterase"/>
</dbReference>
<dbReference type="CDD" id="cd19531">
    <property type="entry name" value="LCL_NRPS-like"/>
    <property type="match status" value="1"/>
</dbReference>
<dbReference type="Pfam" id="PF13193">
    <property type="entry name" value="AMP-binding_C"/>
    <property type="match status" value="2"/>
</dbReference>
<dbReference type="PROSITE" id="PS50075">
    <property type="entry name" value="CARRIER"/>
    <property type="match status" value="2"/>
</dbReference>
<dbReference type="FunFam" id="2.30.38.10:FF:000001">
    <property type="entry name" value="Non-ribosomal peptide synthetase PvdI"/>
    <property type="match status" value="1"/>
</dbReference>
<dbReference type="InterPro" id="IPR010071">
    <property type="entry name" value="AA_adenyl_dom"/>
</dbReference>
<gene>
    <name evidence="6" type="primary">locC</name>
</gene>
<dbReference type="InterPro" id="IPR036736">
    <property type="entry name" value="ACP-like_sf"/>
</dbReference>
<organism evidence="6">
    <name type="scientific">Bacillus subtilis</name>
    <dbReference type="NCBI Taxonomy" id="1423"/>
    <lineage>
        <taxon>Bacteria</taxon>
        <taxon>Bacillati</taxon>
        <taxon>Bacillota</taxon>
        <taxon>Bacilli</taxon>
        <taxon>Bacillales</taxon>
        <taxon>Bacillaceae</taxon>
        <taxon>Bacillus</taxon>
    </lineage>
</organism>
<dbReference type="GO" id="GO:0043041">
    <property type="term" value="P:amino acid activation for nonribosomal peptide biosynthetic process"/>
    <property type="evidence" value="ECO:0007669"/>
    <property type="project" value="TreeGrafter"/>
</dbReference>
<dbReference type="Gene3D" id="3.30.559.10">
    <property type="entry name" value="Chloramphenicol acetyltransferase-like domain"/>
    <property type="match status" value="1"/>
</dbReference>
<dbReference type="Gene3D" id="1.10.1200.10">
    <property type="entry name" value="ACP-like"/>
    <property type="match status" value="2"/>
</dbReference>
<dbReference type="PANTHER" id="PTHR45527:SF1">
    <property type="entry name" value="FATTY ACID SYNTHASE"/>
    <property type="match status" value="1"/>
</dbReference>
<dbReference type="NCBIfam" id="TIGR01733">
    <property type="entry name" value="AA-adenyl-dom"/>
    <property type="match status" value="2"/>
</dbReference>
<dbReference type="Pfam" id="PF00550">
    <property type="entry name" value="PP-binding"/>
    <property type="match status" value="2"/>
</dbReference>
<dbReference type="GO" id="GO:0003824">
    <property type="term" value="F:catalytic activity"/>
    <property type="evidence" value="ECO:0007669"/>
    <property type="project" value="InterPro"/>
</dbReference>
<proteinExistence type="inferred from homology"/>
<dbReference type="NCBIfam" id="NF003417">
    <property type="entry name" value="PRK04813.1"/>
    <property type="match status" value="2"/>
</dbReference>
<dbReference type="InterPro" id="IPR023213">
    <property type="entry name" value="CAT-like_dom_sf"/>
</dbReference>
<dbReference type="GO" id="GO:0044550">
    <property type="term" value="P:secondary metabolite biosynthetic process"/>
    <property type="evidence" value="ECO:0007669"/>
    <property type="project" value="UniProtKB-ARBA"/>
</dbReference>
<dbReference type="InterPro" id="IPR020845">
    <property type="entry name" value="AMP-binding_CS"/>
</dbReference>
<feature type="domain" description="Carrier" evidence="5">
    <location>
        <begin position="770"/>
        <end position="845"/>
    </location>
</feature>
<accession>W6APH8</accession>
<dbReference type="CDD" id="cd12117">
    <property type="entry name" value="A_NRPS_Srf_like"/>
    <property type="match status" value="1"/>
</dbReference>
<protein>
    <submittedName>
        <fullName evidence="6">Locillomycin synthase C</fullName>
    </submittedName>
</protein>
<dbReference type="CDD" id="cd05930">
    <property type="entry name" value="A_NRPS"/>
    <property type="match status" value="1"/>
</dbReference>
<dbReference type="FunFam" id="3.30.300.30:FF:000010">
    <property type="entry name" value="Enterobactin synthetase component F"/>
    <property type="match status" value="2"/>
</dbReference>
<dbReference type="PROSITE" id="PS00455">
    <property type="entry name" value="AMP_BINDING"/>
    <property type="match status" value="2"/>
</dbReference>
<comment type="cofactor">
    <cofactor evidence="1">
        <name>pantetheine 4'-phosphate</name>
        <dbReference type="ChEBI" id="CHEBI:47942"/>
    </cofactor>
</comment>
<comment type="similarity">
    <text evidence="2">Belongs to the ATP-dependent AMP-binding enzyme family.</text>
</comment>
<dbReference type="InterPro" id="IPR020459">
    <property type="entry name" value="AMP-binding"/>
</dbReference>
<feature type="domain" description="Carrier" evidence="5">
    <location>
        <begin position="1804"/>
        <end position="1879"/>
    </location>
</feature>
<keyword evidence="4" id="KW-0597">Phosphoprotein</keyword>
<dbReference type="InterPro" id="IPR001242">
    <property type="entry name" value="Condensation_dom"/>
</dbReference>
<dbReference type="FunFam" id="3.40.50.980:FF:000001">
    <property type="entry name" value="Non-ribosomal peptide synthetase"/>
    <property type="match status" value="2"/>
</dbReference>
<dbReference type="SUPFAM" id="SSF47336">
    <property type="entry name" value="ACP-like"/>
    <property type="match status" value="2"/>
</dbReference>
<dbReference type="Pfam" id="PF00668">
    <property type="entry name" value="Condensation"/>
    <property type="match status" value="2"/>
</dbReference>
<dbReference type="InterPro" id="IPR029058">
    <property type="entry name" value="AB_hydrolase_fold"/>
</dbReference>
<dbReference type="Gene3D" id="3.40.50.980">
    <property type="match status" value="4"/>
</dbReference>
<dbReference type="Pfam" id="PF00975">
    <property type="entry name" value="Thioesterase"/>
    <property type="match status" value="1"/>
</dbReference>
<evidence type="ECO:0000256" key="2">
    <source>
        <dbReference type="ARBA" id="ARBA00006432"/>
    </source>
</evidence>
<dbReference type="EMBL" id="KF866134">
    <property type="protein sequence ID" value="AHI59110.1"/>
    <property type="molecule type" value="Genomic_DNA"/>
</dbReference>
<keyword evidence="3" id="KW-0596">Phosphopantetheine</keyword>
<reference evidence="6" key="1">
    <citation type="journal article" date="2015" name="Appl. Environ. Microbiol.">
        <title>Nonribosomal peptide synthase gene clusters for lipopeptide biosynthesis in Bacillus subtilis 916 and their phenotypic functions.</title>
        <authorList>
            <person name="Luo C."/>
            <person name="Liu X."/>
            <person name="Zhou H."/>
            <person name="Wang X."/>
            <person name="Chen Z."/>
        </authorList>
    </citation>
    <scope>NUCLEOTIDE SEQUENCE</scope>
    <source>
        <strain evidence="6">916</strain>
    </source>
</reference>
<evidence type="ECO:0000256" key="4">
    <source>
        <dbReference type="ARBA" id="ARBA00022553"/>
    </source>
</evidence>
<dbReference type="GO" id="GO:0008610">
    <property type="term" value="P:lipid biosynthetic process"/>
    <property type="evidence" value="ECO:0007669"/>
    <property type="project" value="UniProtKB-ARBA"/>
</dbReference>
<dbReference type="Gene3D" id="3.40.50.1820">
    <property type="entry name" value="alpha/beta hydrolase"/>
    <property type="match status" value="1"/>
</dbReference>
<dbReference type="SUPFAM" id="SSF53474">
    <property type="entry name" value="alpha/beta-Hydrolases"/>
    <property type="match status" value="1"/>
</dbReference>